<dbReference type="PANTHER" id="PTHR43236">
    <property type="entry name" value="ANTITOXIN HIGA1"/>
    <property type="match status" value="1"/>
</dbReference>
<evidence type="ECO:0000256" key="1">
    <source>
        <dbReference type="SAM" id="MobiDB-lite"/>
    </source>
</evidence>
<dbReference type="EMBL" id="JADKBR010000003">
    <property type="protein sequence ID" value="MBK8889827.1"/>
    <property type="molecule type" value="Genomic_DNA"/>
</dbReference>
<gene>
    <name evidence="3" type="ORF">IPN75_05235</name>
</gene>
<comment type="caution">
    <text evidence="3">The sequence shown here is derived from an EMBL/GenBank/DDBJ whole genome shotgun (WGS) entry which is preliminary data.</text>
</comment>
<protein>
    <submittedName>
        <fullName evidence="3">ImmA/IrrE family metallo-endopeptidase</fullName>
    </submittedName>
</protein>
<organism evidence="3 4">
    <name type="scientific">Candidatus Dechloromonas phosphorivorans</name>
    <dbReference type="NCBI Taxonomy" id="2899244"/>
    <lineage>
        <taxon>Bacteria</taxon>
        <taxon>Pseudomonadati</taxon>
        <taxon>Pseudomonadota</taxon>
        <taxon>Betaproteobacteria</taxon>
        <taxon>Rhodocyclales</taxon>
        <taxon>Azonexaceae</taxon>
        <taxon>Dechloromonas</taxon>
    </lineage>
</organism>
<dbReference type="Gene3D" id="1.10.10.2910">
    <property type="match status" value="1"/>
</dbReference>
<evidence type="ECO:0000259" key="2">
    <source>
        <dbReference type="Pfam" id="PF06114"/>
    </source>
</evidence>
<dbReference type="AlphaFoldDB" id="A0A9D7LSZ9"/>
<dbReference type="PANTHER" id="PTHR43236:SF2">
    <property type="entry name" value="BLL0069 PROTEIN"/>
    <property type="match status" value="1"/>
</dbReference>
<proteinExistence type="predicted"/>
<reference evidence="3" key="1">
    <citation type="submission" date="2020-10" db="EMBL/GenBank/DDBJ databases">
        <title>Connecting structure to function with the recovery of over 1000 high-quality activated sludge metagenome-assembled genomes encoding full-length rRNA genes using long-read sequencing.</title>
        <authorList>
            <person name="Singleton C.M."/>
            <person name="Petriglieri F."/>
            <person name="Kristensen J.M."/>
            <person name="Kirkegaard R.H."/>
            <person name="Michaelsen T.Y."/>
            <person name="Andersen M.H."/>
            <person name="Karst S.M."/>
            <person name="Dueholm M.S."/>
            <person name="Nielsen P.H."/>
            <person name="Albertsen M."/>
        </authorList>
    </citation>
    <scope>NUCLEOTIDE SEQUENCE</scope>
    <source>
        <strain evidence="3">OdNE_18-Q3-R46-58_BAT3C.305</strain>
    </source>
</reference>
<dbReference type="InterPro" id="IPR052345">
    <property type="entry name" value="Rad_response_metalloprotease"/>
</dbReference>
<feature type="compositionally biased region" description="Pro residues" evidence="1">
    <location>
        <begin position="112"/>
        <end position="121"/>
    </location>
</feature>
<dbReference type="Proteomes" id="UP000808146">
    <property type="component" value="Unassembled WGS sequence"/>
</dbReference>
<accession>A0A9D7LSZ9</accession>
<dbReference type="Pfam" id="PF06114">
    <property type="entry name" value="Peptidase_M78"/>
    <property type="match status" value="1"/>
</dbReference>
<name>A0A9D7LSZ9_9RHOO</name>
<evidence type="ECO:0000313" key="4">
    <source>
        <dbReference type="Proteomes" id="UP000808146"/>
    </source>
</evidence>
<evidence type="ECO:0000313" key="3">
    <source>
        <dbReference type="EMBL" id="MBK8889827.1"/>
    </source>
</evidence>
<sequence length="247" mass="27596">MLSHSSSTKITWSDALDQQTAWKSDEQALKEWRKTIEGCGVFVFKAAFKQKDISGFCLMDEHLPVIYLNNSTTKTRQIFSLLHELAHLSLSMNGLSRPKDSPLFGPEGRGMAPPPPPPPPGCSRRGASPPSQPILSVETANDAHFSDLADRYSVSREAILRRFLDLGRVSKAFYESKAKFWAAQKKQSDGGNWYLNQGAYISDRFAKEVVSRHYRHQISLEHAADLLGIKPKSYAGFEERVLQGAEA</sequence>
<dbReference type="InterPro" id="IPR010359">
    <property type="entry name" value="IrrE_HExxH"/>
</dbReference>
<feature type="region of interest" description="Disordered" evidence="1">
    <location>
        <begin position="99"/>
        <end position="135"/>
    </location>
</feature>
<feature type="domain" description="IrrE N-terminal-like" evidence="2">
    <location>
        <begin position="39"/>
        <end position="93"/>
    </location>
</feature>